<dbReference type="OrthoDB" id="3193269at2"/>
<feature type="region of interest" description="Disordered" evidence="1">
    <location>
        <begin position="19"/>
        <end position="44"/>
    </location>
</feature>
<comment type="caution">
    <text evidence="2">The sequence shown here is derived from an EMBL/GenBank/DDBJ whole genome shotgun (WGS) entry which is preliminary data.</text>
</comment>
<dbReference type="EMBL" id="VFMO01000001">
    <property type="protein sequence ID" value="TQJ13813.1"/>
    <property type="molecule type" value="Genomic_DNA"/>
</dbReference>
<keyword evidence="3" id="KW-1185">Reference proteome</keyword>
<protein>
    <submittedName>
        <fullName evidence="2">Uncharacterized protein</fullName>
    </submittedName>
</protein>
<proteinExistence type="predicted"/>
<evidence type="ECO:0000313" key="2">
    <source>
        <dbReference type="EMBL" id="TQJ13813.1"/>
    </source>
</evidence>
<feature type="region of interest" description="Disordered" evidence="1">
    <location>
        <begin position="226"/>
        <end position="245"/>
    </location>
</feature>
<evidence type="ECO:0000313" key="3">
    <source>
        <dbReference type="Proteomes" id="UP000320806"/>
    </source>
</evidence>
<sequence>MLTPDLGLALPTPVLLALGGQRGDQPGVASPFDRDEDEVRRGRVAPDGEPTYLVVELKQWTDARLFEDSDCVVSVPGYSRPVSHPVDQGRGYCEHLTDFAMSLRGNEGRVRGIAYLHNATDAGVRDLFAKPQDEFRRLVTGQRRGAFREPLRTTFAGASGAEAADQLTGSRVAPSNHLMALATEEVQHREQFVLLDEQLNAYNYVLHCVNDARRRNTKTAVILFGNPRATRSSRHHAAQRKDPRS</sequence>
<dbReference type="Proteomes" id="UP000320806">
    <property type="component" value="Unassembled WGS sequence"/>
</dbReference>
<dbReference type="RefSeq" id="WP_141927796.1">
    <property type="nucleotide sequence ID" value="NZ_BAABCI010000002.1"/>
</dbReference>
<dbReference type="AlphaFoldDB" id="A0A542EEP6"/>
<reference evidence="2 3" key="1">
    <citation type="submission" date="2019-06" db="EMBL/GenBank/DDBJ databases">
        <title>Sequencing the genomes of 1000 actinobacteria strains.</title>
        <authorList>
            <person name="Klenk H.-P."/>
        </authorList>
    </citation>
    <scope>NUCLEOTIDE SEQUENCE [LARGE SCALE GENOMIC DNA]</scope>
    <source>
        <strain evidence="2 3">DSM 19828</strain>
    </source>
</reference>
<evidence type="ECO:0000256" key="1">
    <source>
        <dbReference type="SAM" id="MobiDB-lite"/>
    </source>
</evidence>
<name>A0A542EEP6_9MICO</name>
<accession>A0A542EEP6</accession>
<organism evidence="2 3">
    <name type="scientific">Yimella lutea</name>
    <dbReference type="NCBI Taxonomy" id="587872"/>
    <lineage>
        <taxon>Bacteria</taxon>
        <taxon>Bacillati</taxon>
        <taxon>Actinomycetota</taxon>
        <taxon>Actinomycetes</taxon>
        <taxon>Micrococcales</taxon>
        <taxon>Dermacoccaceae</taxon>
        <taxon>Yimella</taxon>
    </lineage>
</organism>
<gene>
    <name evidence="2" type="ORF">FB459_1248</name>
</gene>